<dbReference type="Ensembl" id="ENSHHUT00000021660.1">
    <property type="protein sequence ID" value="ENSHHUP00000020880.1"/>
    <property type="gene ID" value="ENSHHUG00000013069.1"/>
</dbReference>
<sequence>HERLQLISNCYISAHEGFYGTIKNSTRDFVEEAEDFIRFIDTKMPNSVYTFRGDDSKEHRTAVHHFLSRQFGKLVETKSFSDQQQKTMAITVRLREKGKPRKRTADDSKGEEVYTAFTLRKENQETLEAISYMAAVLGVLPSDFTYAGIKDKRAVTYQSMVVKKISPQRLREKACEFERRGVVLSSVRSVSEPLHLGRLQGNHFDLVVRDLRPHQGHDTLMELDSLVQEAVEKVKVKGFVNYYGPQRFGTGQSVKSDRVGLALLKVEMVAAVRLFFTPEEGDDPQSVAKRHFLQTGEKFLLTLEALSLMPMSKARERMMLRALHRYGTGPEGCTRAWLSLPHGTRVFYPHAYSSRVWNEAAAHRLATLGHRARQGDLVWKQRGEEGIEAGETSLPQIHVVAAAEEEEEVYSLGQVVLPMLGNSVKYPENPVGGWYQERLARDGLQSCRFRVTPLKLNLPRCYRPLLSLTLNFDLDSSCYATVCLREVMKCDP</sequence>
<dbReference type="Pfam" id="PF01142">
    <property type="entry name" value="TruD"/>
    <property type="match status" value="1"/>
</dbReference>
<evidence type="ECO:0000256" key="4">
    <source>
        <dbReference type="ARBA" id="ARBA00023235"/>
    </source>
</evidence>
<dbReference type="GO" id="GO:0001522">
    <property type="term" value="P:pseudouridine synthesis"/>
    <property type="evidence" value="ECO:0007669"/>
    <property type="project" value="InterPro"/>
</dbReference>
<dbReference type="PANTHER" id="PTHR13326">
    <property type="entry name" value="TRNA PSEUDOURIDINE SYNTHASE D"/>
    <property type="match status" value="1"/>
</dbReference>
<dbReference type="PROSITE" id="PS50984">
    <property type="entry name" value="TRUD"/>
    <property type="match status" value="1"/>
</dbReference>
<dbReference type="NCBIfam" id="TIGR00094">
    <property type="entry name" value="tRNA_TruD_broad"/>
    <property type="match status" value="1"/>
</dbReference>
<organism evidence="9 10">
    <name type="scientific">Hucho hucho</name>
    <name type="common">huchen</name>
    <dbReference type="NCBI Taxonomy" id="62062"/>
    <lineage>
        <taxon>Eukaryota</taxon>
        <taxon>Metazoa</taxon>
        <taxon>Chordata</taxon>
        <taxon>Craniata</taxon>
        <taxon>Vertebrata</taxon>
        <taxon>Euteleostomi</taxon>
        <taxon>Actinopterygii</taxon>
        <taxon>Neopterygii</taxon>
        <taxon>Teleostei</taxon>
        <taxon>Protacanthopterygii</taxon>
        <taxon>Salmoniformes</taxon>
        <taxon>Salmonidae</taxon>
        <taxon>Salmoninae</taxon>
        <taxon>Hucho</taxon>
    </lineage>
</organism>
<dbReference type="AlphaFoldDB" id="A0A4W5L7V1"/>
<dbReference type="GO" id="GO:0009982">
    <property type="term" value="F:pseudouridine synthase activity"/>
    <property type="evidence" value="ECO:0007669"/>
    <property type="project" value="InterPro"/>
</dbReference>
<dbReference type="InterPro" id="IPR011760">
    <property type="entry name" value="PsdUridine_synth_TruD_insert"/>
</dbReference>
<dbReference type="InterPro" id="IPR001656">
    <property type="entry name" value="PsdUridine_synth_TruD"/>
</dbReference>
<dbReference type="Gene3D" id="3.30.2350.20">
    <property type="entry name" value="TruD, catalytic domain"/>
    <property type="match status" value="2"/>
</dbReference>
<proteinExistence type="inferred from homology"/>
<dbReference type="GeneTree" id="ENSGT00530000063554"/>
<dbReference type="InterPro" id="IPR020103">
    <property type="entry name" value="PsdUridine_synth_cat_dom_sf"/>
</dbReference>
<evidence type="ECO:0000313" key="9">
    <source>
        <dbReference type="Ensembl" id="ENSHHUP00000020880.1"/>
    </source>
</evidence>
<keyword evidence="10" id="KW-1185">Reference proteome</keyword>
<evidence type="ECO:0000256" key="6">
    <source>
        <dbReference type="ARBA" id="ARBA00067866"/>
    </source>
</evidence>
<reference evidence="9" key="3">
    <citation type="submission" date="2025-09" db="UniProtKB">
        <authorList>
            <consortium name="Ensembl"/>
        </authorList>
    </citation>
    <scope>IDENTIFICATION</scope>
</reference>
<reference evidence="10" key="1">
    <citation type="submission" date="2018-06" db="EMBL/GenBank/DDBJ databases">
        <title>Genome assembly of Danube salmon.</title>
        <authorList>
            <person name="Macqueen D.J."/>
            <person name="Gundappa M.K."/>
        </authorList>
    </citation>
    <scope>NUCLEOTIDE SEQUENCE [LARGE SCALE GENOMIC DNA]</scope>
</reference>
<accession>A0A4W5L7V1</accession>
<evidence type="ECO:0000256" key="3">
    <source>
        <dbReference type="ARBA" id="ARBA00022664"/>
    </source>
</evidence>
<evidence type="ECO:0000259" key="8">
    <source>
        <dbReference type="PROSITE" id="PS50984"/>
    </source>
</evidence>
<keyword evidence="4" id="KW-0413">Isomerase</keyword>
<dbReference type="PIRSF" id="PIRSF037016">
    <property type="entry name" value="Pseudouridin_synth_euk_prd"/>
    <property type="match status" value="1"/>
</dbReference>
<evidence type="ECO:0000313" key="10">
    <source>
        <dbReference type="Proteomes" id="UP000314982"/>
    </source>
</evidence>
<dbReference type="FunFam" id="3.30.2350.20:FF:000005">
    <property type="entry name" value="pseudouridylate synthase 7 homolog-like protein"/>
    <property type="match status" value="1"/>
</dbReference>
<comment type="similarity">
    <text evidence="2">Belongs to the pseudouridine synthase TruD family.</text>
</comment>
<feature type="domain" description="TRUD" evidence="8">
    <location>
        <begin position="238"/>
        <end position="468"/>
    </location>
</feature>
<dbReference type="Pfam" id="PF25094">
    <property type="entry name" value="R3H_PUS7L"/>
    <property type="match status" value="1"/>
</dbReference>
<dbReference type="CDD" id="cd02576">
    <property type="entry name" value="PseudoU_synth_ScPUS7"/>
    <property type="match status" value="1"/>
</dbReference>
<evidence type="ECO:0000256" key="2">
    <source>
        <dbReference type="ARBA" id="ARBA00007953"/>
    </source>
</evidence>
<keyword evidence="3" id="KW-0507">mRNA processing</keyword>
<reference evidence="9" key="2">
    <citation type="submission" date="2025-08" db="UniProtKB">
        <authorList>
            <consortium name="Ensembl"/>
        </authorList>
    </citation>
    <scope>IDENTIFICATION</scope>
</reference>
<dbReference type="PANTHER" id="PTHR13326:SF21">
    <property type="entry name" value="PSEUDOURIDYLATE SYNTHASE PUS7L"/>
    <property type="match status" value="1"/>
</dbReference>
<dbReference type="GO" id="GO:0003723">
    <property type="term" value="F:RNA binding"/>
    <property type="evidence" value="ECO:0007669"/>
    <property type="project" value="InterPro"/>
</dbReference>
<protein>
    <recommendedName>
        <fullName evidence="6">Pseudouridylate synthase PUS7L</fullName>
    </recommendedName>
    <alternativeName>
        <fullName evidence="7">Pseudouridylate synthase 7 homolog-like protein</fullName>
    </alternativeName>
</protein>
<evidence type="ECO:0000256" key="7">
    <source>
        <dbReference type="ARBA" id="ARBA00079696"/>
    </source>
</evidence>
<name>A0A4W5L7V1_9TELE</name>
<dbReference type="Proteomes" id="UP000314982">
    <property type="component" value="Unassembled WGS sequence"/>
</dbReference>
<dbReference type="SUPFAM" id="SSF55120">
    <property type="entry name" value="Pseudouridine synthase"/>
    <property type="match status" value="1"/>
</dbReference>
<dbReference type="GO" id="GO:0006397">
    <property type="term" value="P:mRNA processing"/>
    <property type="evidence" value="ECO:0007669"/>
    <property type="project" value="UniProtKB-KW"/>
</dbReference>
<evidence type="ECO:0000256" key="5">
    <source>
        <dbReference type="ARBA" id="ARBA00057241"/>
    </source>
</evidence>
<comment type="function">
    <text evidence="5">Pseudouridine synthase that catalyzes pseudouridylation of mRNAs.</text>
</comment>
<dbReference type="InterPro" id="IPR042214">
    <property type="entry name" value="TruD_catalytic"/>
</dbReference>
<comment type="catalytic activity">
    <reaction evidence="1">
        <text>a uridine in mRNA = a pseudouridine in mRNA</text>
        <dbReference type="Rhea" id="RHEA:56644"/>
        <dbReference type="Rhea" id="RHEA-COMP:14658"/>
        <dbReference type="Rhea" id="RHEA-COMP:14659"/>
        <dbReference type="ChEBI" id="CHEBI:65314"/>
        <dbReference type="ChEBI" id="CHEBI:65315"/>
    </reaction>
</comment>
<evidence type="ECO:0000256" key="1">
    <source>
        <dbReference type="ARBA" id="ARBA00001166"/>
    </source>
</evidence>
<dbReference type="GO" id="GO:0005634">
    <property type="term" value="C:nucleus"/>
    <property type="evidence" value="ECO:0007669"/>
    <property type="project" value="TreeGrafter"/>
</dbReference>
<dbReference type="InterPro" id="IPR056961">
    <property type="entry name" value="R3H_PUS7L"/>
</dbReference>